<accession>A0A7I8D6C6</accession>
<name>A0A7I8D6C6_9BACL</name>
<proteinExistence type="predicted"/>
<dbReference type="Proteomes" id="UP000593802">
    <property type="component" value="Chromosome"/>
</dbReference>
<protein>
    <recommendedName>
        <fullName evidence="3">Transposase</fullName>
    </recommendedName>
</protein>
<dbReference type="AlphaFoldDB" id="A0A7I8D6C6"/>
<dbReference type="SUPFAM" id="SSF48295">
    <property type="entry name" value="TrpR-like"/>
    <property type="match status" value="1"/>
</dbReference>
<evidence type="ECO:0000313" key="1">
    <source>
        <dbReference type="EMBL" id="BCJ85703.1"/>
    </source>
</evidence>
<reference evidence="1 2" key="1">
    <citation type="submission" date="2020-08" db="EMBL/GenBank/DDBJ databases">
        <title>Complete Genome Sequence of Effusibacillus dendaii Strain skT53, Isolated from Farmland soil.</title>
        <authorList>
            <person name="Konishi T."/>
            <person name="Kawasaki H."/>
        </authorList>
    </citation>
    <scope>NUCLEOTIDE SEQUENCE [LARGE SCALE GENOMIC DNA]</scope>
    <source>
        <strain evidence="2">skT53</strain>
    </source>
</reference>
<evidence type="ECO:0008006" key="3">
    <source>
        <dbReference type="Google" id="ProtNLM"/>
    </source>
</evidence>
<dbReference type="RefSeq" id="WP_264175997.1">
    <property type="nucleotide sequence ID" value="NZ_AP023366.1"/>
</dbReference>
<dbReference type="InterPro" id="IPR010921">
    <property type="entry name" value="Trp_repressor/repl_initiator"/>
</dbReference>
<keyword evidence="2" id="KW-1185">Reference proteome</keyword>
<sequence length="41" mass="4648">MPRRKRSAEEKMAIVVKGMTPDANISEICRGHGITQTLCYR</sequence>
<dbReference type="EMBL" id="AP023366">
    <property type="protein sequence ID" value="BCJ85703.1"/>
    <property type="molecule type" value="Genomic_DNA"/>
</dbReference>
<evidence type="ECO:0000313" key="2">
    <source>
        <dbReference type="Proteomes" id="UP000593802"/>
    </source>
</evidence>
<dbReference type="KEGG" id="eff:skT53_06880"/>
<dbReference type="GO" id="GO:0043565">
    <property type="term" value="F:sequence-specific DNA binding"/>
    <property type="evidence" value="ECO:0007669"/>
    <property type="project" value="InterPro"/>
</dbReference>
<organism evidence="1 2">
    <name type="scientific">Effusibacillus dendaii</name>
    <dbReference type="NCBI Taxonomy" id="2743772"/>
    <lineage>
        <taxon>Bacteria</taxon>
        <taxon>Bacillati</taxon>
        <taxon>Bacillota</taxon>
        <taxon>Bacilli</taxon>
        <taxon>Bacillales</taxon>
        <taxon>Alicyclobacillaceae</taxon>
        <taxon>Effusibacillus</taxon>
    </lineage>
</organism>
<gene>
    <name evidence="1" type="ORF">skT53_06880</name>
</gene>